<dbReference type="PROSITE" id="PS51078">
    <property type="entry name" value="ICLR_ED"/>
    <property type="match status" value="1"/>
</dbReference>
<dbReference type="Proteomes" id="UP001428817">
    <property type="component" value="Unassembled WGS sequence"/>
</dbReference>
<dbReference type="Pfam" id="PF09339">
    <property type="entry name" value="HTH_IclR"/>
    <property type="match status" value="1"/>
</dbReference>
<name>A0ABP9PYL6_9PSEU</name>
<feature type="domain" description="HTH iclR-type" evidence="4">
    <location>
        <begin position="1"/>
        <end position="60"/>
    </location>
</feature>
<gene>
    <name evidence="6" type="ORF">GCM10023321_22310</name>
</gene>
<sequence length="242" mass="25600">MIARALRLLDAFQEPQEALSLTSLAARARLSKSTALRLARHLLDWGALERTDGGQFVIGLRLLEVASLAPRGHGLRAAAMPFLEDLHHATGQHVLLAVRDGAEAVLVERLSAHRAGRAAYHVGGRLPLHSTGVGLILLAFAPLDVRERVLEGPLTIEPGAPRVGPDELRRRIAAIRREGTATNTRELPEPMSSVAAPVTGPDGSVVAALSVLAPTGTFDPATARPAVVAVSRAVSRAIRARS</sequence>
<evidence type="ECO:0000256" key="3">
    <source>
        <dbReference type="ARBA" id="ARBA00023163"/>
    </source>
</evidence>
<dbReference type="InterPro" id="IPR005471">
    <property type="entry name" value="Tscrpt_reg_IclR_N"/>
</dbReference>
<keyword evidence="2" id="KW-0238">DNA-binding</keyword>
<organism evidence="6 7">
    <name type="scientific">Pseudonocardia eucalypti</name>
    <dbReference type="NCBI Taxonomy" id="648755"/>
    <lineage>
        <taxon>Bacteria</taxon>
        <taxon>Bacillati</taxon>
        <taxon>Actinomycetota</taxon>
        <taxon>Actinomycetes</taxon>
        <taxon>Pseudonocardiales</taxon>
        <taxon>Pseudonocardiaceae</taxon>
        <taxon>Pseudonocardia</taxon>
    </lineage>
</organism>
<comment type="caution">
    <text evidence="6">The sequence shown here is derived from an EMBL/GenBank/DDBJ whole genome shotgun (WGS) entry which is preliminary data.</text>
</comment>
<protein>
    <submittedName>
        <fullName evidence="6">Helix-turn-helix domain-containing protein</fullName>
    </submittedName>
</protein>
<dbReference type="SUPFAM" id="SSF55781">
    <property type="entry name" value="GAF domain-like"/>
    <property type="match status" value="1"/>
</dbReference>
<dbReference type="InterPro" id="IPR029016">
    <property type="entry name" value="GAF-like_dom_sf"/>
</dbReference>
<dbReference type="SMART" id="SM00346">
    <property type="entry name" value="HTH_ICLR"/>
    <property type="match status" value="1"/>
</dbReference>
<dbReference type="InterPro" id="IPR014757">
    <property type="entry name" value="Tscrpt_reg_IclR_C"/>
</dbReference>
<dbReference type="EMBL" id="BAABJP010000008">
    <property type="protein sequence ID" value="GAA5152904.1"/>
    <property type="molecule type" value="Genomic_DNA"/>
</dbReference>
<keyword evidence="7" id="KW-1185">Reference proteome</keyword>
<dbReference type="Gene3D" id="3.30.450.40">
    <property type="match status" value="1"/>
</dbReference>
<dbReference type="Gene3D" id="1.10.10.10">
    <property type="entry name" value="Winged helix-like DNA-binding domain superfamily/Winged helix DNA-binding domain"/>
    <property type="match status" value="1"/>
</dbReference>
<proteinExistence type="predicted"/>
<feature type="domain" description="IclR-ED" evidence="5">
    <location>
        <begin position="61"/>
        <end position="242"/>
    </location>
</feature>
<dbReference type="PANTHER" id="PTHR30136:SF24">
    <property type="entry name" value="HTH-TYPE TRANSCRIPTIONAL REPRESSOR ALLR"/>
    <property type="match status" value="1"/>
</dbReference>
<dbReference type="PROSITE" id="PS51077">
    <property type="entry name" value="HTH_ICLR"/>
    <property type="match status" value="1"/>
</dbReference>
<dbReference type="SUPFAM" id="SSF46785">
    <property type="entry name" value="Winged helix' DNA-binding domain"/>
    <property type="match status" value="1"/>
</dbReference>
<evidence type="ECO:0000256" key="1">
    <source>
        <dbReference type="ARBA" id="ARBA00023015"/>
    </source>
</evidence>
<reference evidence="7" key="1">
    <citation type="journal article" date="2019" name="Int. J. Syst. Evol. Microbiol.">
        <title>The Global Catalogue of Microorganisms (GCM) 10K type strain sequencing project: providing services to taxonomists for standard genome sequencing and annotation.</title>
        <authorList>
            <consortium name="The Broad Institute Genomics Platform"/>
            <consortium name="The Broad Institute Genome Sequencing Center for Infectious Disease"/>
            <person name="Wu L."/>
            <person name="Ma J."/>
        </authorList>
    </citation>
    <scope>NUCLEOTIDE SEQUENCE [LARGE SCALE GENOMIC DNA]</scope>
    <source>
        <strain evidence="7">JCM 18303</strain>
    </source>
</reference>
<evidence type="ECO:0000313" key="6">
    <source>
        <dbReference type="EMBL" id="GAA5152904.1"/>
    </source>
</evidence>
<keyword evidence="3" id="KW-0804">Transcription</keyword>
<evidence type="ECO:0000313" key="7">
    <source>
        <dbReference type="Proteomes" id="UP001428817"/>
    </source>
</evidence>
<keyword evidence="1" id="KW-0805">Transcription regulation</keyword>
<dbReference type="InterPro" id="IPR050707">
    <property type="entry name" value="HTH_MetabolicPath_Reg"/>
</dbReference>
<evidence type="ECO:0000256" key="2">
    <source>
        <dbReference type="ARBA" id="ARBA00023125"/>
    </source>
</evidence>
<evidence type="ECO:0000259" key="4">
    <source>
        <dbReference type="PROSITE" id="PS51077"/>
    </source>
</evidence>
<dbReference type="PANTHER" id="PTHR30136">
    <property type="entry name" value="HELIX-TURN-HELIX TRANSCRIPTIONAL REGULATOR, ICLR FAMILY"/>
    <property type="match status" value="1"/>
</dbReference>
<evidence type="ECO:0000259" key="5">
    <source>
        <dbReference type="PROSITE" id="PS51078"/>
    </source>
</evidence>
<dbReference type="InterPro" id="IPR036390">
    <property type="entry name" value="WH_DNA-bd_sf"/>
</dbReference>
<dbReference type="Pfam" id="PF01614">
    <property type="entry name" value="IclR_C"/>
    <property type="match status" value="1"/>
</dbReference>
<dbReference type="InterPro" id="IPR036388">
    <property type="entry name" value="WH-like_DNA-bd_sf"/>
</dbReference>
<accession>A0ABP9PYL6</accession>